<gene>
    <name evidence="1" type="ORF">SAMN06265221_1533</name>
</gene>
<keyword evidence="2" id="KW-1185">Reference proteome</keyword>
<organism evidence="1 2">
    <name type="scientific">Paracoccus laeviglucosivorans</name>
    <dbReference type="NCBI Taxonomy" id="1197861"/>
    <lineage>
        <taxon>Bacteria</taxon>
        <taxon>Pseudomonadati</taxon>
        <taxon>Pseudomonadota</taxon>
        <taxon>Alphaproteobacteria</taxon>
        <taxon>Rhodobacterales</taxon>
        <taxon>Paracoccaceae</taxon>
        <taxon>Paracoccus</taxon>
    </lineage>
</organism>
<evidence type="ECO:0000313" key="1">
    <source>
        <dbReference type="EMBL" id="SMO99958.1"/>
    </source>
</evidence>
<protein>
    <submittedName>
        <fullName evidence="1">Uncharacterized protein</fullName>
    </submittedName>
</protein>
<dbReference type="RefSeq" id="WP_142665136.1">
    <property type="nucleotide sequence ID" value="NZ_FXTK01000053.1"/>
</dbReference>
<proteinExistence type="predicted"/>
<dbReference type="EMBL" id="FXTK01000053">
    <property type="protein sequence ID" value="SMO99958.1"/>
    <property type="molecule type" value="Genomic_DNA"/>
</dbReference>
<accession>A0A521FUV2</accession>
<dbReference type="OrthoDB" id="7775685at2"/>
<reference evidence="1 2" key="1">
    <citation type="submission" date="2017-05" db="EMBL/GenBank/DDBJ databases">
        <authorList>
            <person name="Varghese N."/>
            <person name="Submissions S."/>
        </authorList>
    </citation>
    <scope>NUCLEOTIDE SEQUENCE [LARGE SCALE GENOMIC DNA]</scope>
    <source>
        <strain evidence="1 2">DSM 100094</strain>
    </source>
</reference>
<dbReference type="AlphaFoldDB" id="A0A521FUV2"/>
<evidence type="ECO:0000313" key="2">
    <source>
        <dbReference type="Proteomes" id="UP000319014"/>
    </source>
</evidence>
<sequence>MTAHRKRIATPLGPVSESDVQIWNYKWDNGEISTVEIPAGITFDPKQPIPVLQALHLSVPGS</sequence>
<name>A0A521FUV2_9RHOB</name>
<dbReference type="Proteomes" id="UP000319014">
    <property type="component" value="Unassembled WGS sequence"/>
</dbReference>